<name>A0A4V6A4R7_STECR</name>
<reference evidence="1 2" key="2">
    <citation type="journal article" date="2019" name="G3 (Bethesda)">
        <title>Hybrid Assembly of the Genome of the Entomopathogenic Nematode Steinernema carpocapsae Identifies the X-Chromosome.</title>
        <authorList>
            <person name="Serra L."/>
            <person name="Macchietto M."/>
            <person name="Macias-Munoz A."/>
            <person name="McGill C.J."/>
            <person name="Rodriguez I.M."/>
            <person name="Rodriguez B."/>
            <person name="Murad R."/>
            <person name="Mortazavi A."/>
        </authorList>
    </citation>
    <scope>NUCLEOTIDE SEQUENCE [LARGE SCALE GENOMIC DNA]</scope>
    <source>
        <strain evidence="1 2">ALL</strain>
    </source>
</reference>
<proteinExistence type="predicted"/>
<evidence type="ECO:0000313" key="1">
    <source>
        <dbReference type="EMBL" id="TKR87945.1"/>
    </source>
</evidence>
<comment type="caution">
    <text evidence="1">The sequence shown here is derived from an EMBL/GenBank/DDBJ whole genome shotgun (WGS) entry which is preliminary data.</text>
</comment>
<dbReference type="EMBL" id="AZBU02000003">
    <property type="protein sequence ID" value="TKR87945.1"/>
    <property type="molecule type" value="Genomic_DNA"/>
</dbReference>
<gene>
    <name evidence="1" type="ORF">L596_012270</name>
</gene>
<dbReference type="Proteomes" id="UP000298663">
    <property type="component" value="Unassembled WGS sequence"/>
</dbReference>
<keyword evidence="2" id="KW-1185">Reference proteome</keyword>
<reference evidence="1 2" key="1">
    <citation type="journal article" date="2015" name="Genome Biol.">
        <title>Comparative genomics of Steinernema reveals deeply conserved gene regulatory networks.</title>
        <authorList>
            <person name="Dillman A.R."/>
            <person name="Macchietto M."/>
            <person name="Porter C.F."/>
            <person name="Rogers A."/>
            <person name="Williams B."/>
            <person name="Antoshechkin I."/>
            <person name="Lee M.M."/>
            <person name="Goodwin Z."/>
            <person name="Lu X."/>
            <person name="Lewis E.E."/>
            <person name="Goodrich-Blair H."/>
            <person name="Stock S.P."/>
            <person name="Adams B.J."/>
            <person name="Sternberg P.W."/>
            <person name="Mortazavi A."/>
        </authorList>
    </citation>
    <scope>NUCLEOTIDE SEQUENCE [LARGE SCALE GENOMIC DNA]</scope>
    <source>
        <strain evidence="1 2">ALL</strain>
    </source>
</reference>
<accession>A0A4V6A4R7</accession>
<evidence type="ECO:0000313" key="2">
    <source>
        <dbReference type="Proteomes" id="UP000298663"/>
    </source>
</evidence>
<organism evidence="1 2">
    <name type="scientific">Steinernema carpocapsae</name>
    <name type="common">Entomopathogenic nematode</name>
    <dbReference type="NCBI Taxonomy" id="34508"/>
    <lineage>
        <taxon>Eukaryota</taxon>
        <taxon>Metazoa</taxon>
        <taxon>Ecdysozoa</taxon>
        <taxon>Nematoda</taxon>
        <taxon>Chromadorea</taxon>
        <taxon>Rhabditida</taxon>
        <taxon>Tylenchina</taxon>
        <taxon>Panagrolaimomorpha</taxon>
        <taxon>Strongyloidoidea</taxon>
        <taxon>Steinernematidae</taxon>
        <taxon>Steinernema</taxon>
    </lineage>
</organism>
<dbReference type="AlphaFoldDB" id="A0A4V6A4R7"/>
<protein>
    <submittedName>
        <fullName evidence="1">Uncharacterized protein</fullName>
    </submittedName>
</protein>
<sequence length="75" mass="8568">MRIPEKKHENRRKEHKKKVLGFGSSLRPPEEKCAWINRGFFRVCSLFNLLFQGRLRGSLEAAAASINKGTRVISA</sequence>